<dbReference type="PANTHER" id="PTHR30250">
    <property type="entry name" value="PST FAMILY PREDICTED COLANIC ACID TRANSPORTER"/>
    <property type="match status" value="1"/>
</dbReference>
<keyword evidence="5 7" id="KW-0472">Membrane</keyword>
<name>A0A8S7EG61_ECOLX</name>
<dbReference type="InterPro" id="IPR050833">
    <property type="entry name" value="Poly_Biosynth_Transport"/>
</dbReference>
<feature type="transmembrane region" description="Helical" evidence="7">
    <location>
        <begin position="39"/>
        <end position="62"/>
    </location>
</feature>
<protein>
    <recommendedName>
        <fullName evidence="6">Putative O-antigen transporter</fullName>
    </recommendedName>
</protein>
<evidence type="ECO:0000256" key="7">
    <source>
        <dbReference type="SAM" id="Phobius"/>
    </source>
</evidence>
<evidence type="ECO:0000256" key="3">
    <source>
        <dbReference type="ARBA" id="ARBA00022692"/>
    </source>
</evidence>
<evidence type="ECO:0000256" key="2">
    <source>
        <dbReference type="ARBA" id="ARBA00022475"/>
    </source>
</evidence>
<dbReference type="GO" id="GO:0005886">
    <property type="term" value="C:plasma membrane"/>
    <property type="evidence" value="ECO:0007669"/>
    <property type="project" value="UniProtKB-SubCell"/>
</dbReference>
<keyword evidence="4 7" id="KW-1133">Transmembrane helix</keyword>
<evidence type="ECO:0000313" key="8">
    <source>
        <dbReference type="EMBL" id="EFB3615162.1"/>
    </source>
</evidence>
<keyword evidence="2" id="KW-1003">Cell membrane</keyword>
<evidence type="ECO:0000256" key="1">
    <source>
        <dbReference type="ARBA" id="ARBA00004651"/>
    </source>
</evidence>
<dbReference type="Pfam" id="PF01943">
    <property type="entry name" value="Polysacc_synt"/>
    <property type="match status" value="1"/>
</dbReference>
<dbReference type="AlphaFoldDB" id="A0A8S7EG61"/>
<evidence type="ECO:0000256" key="6">
    <source>
        <dbReference type="ARBA" id="ARBA00049738"/>
    </source>
</evidence>
<evidence type="ECO:0000313" key="9">
    <source>
        <dbReference type="Proteomes" id="UP000543252"/>
    </source>
</evidence>
<evidence type="ECO:0000256" key="5">
    <source>
        <dbReference type="ARBA" id="ARBA00023136"/>
    </source>
</evidence>
<dbReference type="EMBL" id="AASFMQ010000010">
    <property type="protein sequence ID" value="EFB3615162.1"/>
    <property type="molecule type" value="Genomic_DNA"/>
</dbReference>
<dbReference type="InterPro" id="IPR035906">
    <property type="entry name" value="MetI-like_sf"/>
</dbReference>
<dbReference type="InterPro" id="IPR002797">
    <property type="entry name" value="Polysacc_synth"/>
</dbReference>
<dbReference type="PANTHER" id="PTHR30250:SF11">
    <property type="entry name" value="O-ANTIGEN TRANSPORTER-RELATED"/>
    <property type="match status" value="1"/>
</dbReference>
<comment type="subcellular location">
    <subcellularLocation>
        <location evidence="1">Cell membrane</location>
        <topology evidence="1">Multi-pass membrane protein</topology>
    </subcellularLocation>
</comment>
<reference evidence="8 9" key="1">
    <citation type="submission" date="2019-07" db="EMBL/GenBank/DDBJ databases">
        <authorList>
            <consortium name="GenomeTrakr network: Whole genome sequencing for foodborne pathogen traceback"/>
        </authorList>
    </citation>
    <scope>NUCLEOTIDE SEQUENCE [LARGE SCALE GENOMIC DNA]</scope>
    <source>
        <strain evidence="8 9">PSU-1859</strain>
    </source>
</reference>
<feature type="transmembrane region" description="Helical" evidence="7">
    <location>
        <begin position="12"/>
        <end position="33"/>
    </location>
</feature>
<organism evidence="8 9">
    <name type="scientific">Escherichia coli</name>
    <dbReference type="NCBI Taxonomy" id="562"/>
    <lineage>
        <taxon>Bacteria</taxon>
        <taxon>Pseudomonadati</taxon>
        <taxon>Pseudomonadota</taxon>
        <taxon>Gammaproteobacteria</taxon>
        <taxon>Enterobacterales</taxon>
        <taxon>Enterobacteriaceae</taxon>
        <taxon>Escherichia</taxon>
    </lineage>
</organism>
<proteinExistence type="predicted"/>
<dbReference type="Proteomes" id="UP000543252">
    <property type="component" value="Unassembled WGS sequence"/>
</dbReference>
<accession>A0A8S7EG61</accession>
<gene>
    <name evidence="8" type="ORF">FPS11_09470</name>
</gene>
<feature type="non-terminal residue" evidence="8">
    <location>
        <position position="74"/>
    </location>
</feature>
<dbReference type="SUPFAM" id="SSF161098">
    <property type="entry name" value="MetI-like"/>
    <property type="match status" value="1"/>
</dbReference>
<keyword evidence="3 7" id="KW-0812">Transmembrane</keyword>
<comment type="caution">
    <text evidence="8">The sequence shown here is derived from an EMBL/GenBank/DDBJ whole genome shotgun (WGS) entry which is preliminary data.</text>
</comment>
<sequence>MSLIRNSIWNMVGYAIPSVVAIPALGYLARMLGTQQFGLFTLAIAIVGYASIFDAGITRAVIREISFFRDNSIE</sequence>
<evidence type="ECO:0000256" key="4">
    <source>
        <dbReference type="ARBA" id="ARBA00022989"/>
    </source>
</evidence>